<dbReference type="AlphaFoldDB" id="A0A928VY35"/>
<keyword evidence="1" id="KW-0472">Membrane</keyword>
<gene>
    <name evidence="2" type="ORF">IQ235_13240</name>
</gene>
<name>A0A928VY35_9CYAN</name>
<keyword evidence="3" id="KW-1185">Reference proteome</keyword>
<proteinExistence type="predicted"/>
<keyword evidence="1" id="KW-1133">Transmembrane helix</keyword>
<keyword evidence="1" id="KW-0812">Transmembrane</keyword>
<dbReference type="EMBL" id="JADEXN010000240">
    <property type="protein sequence ID" value="MBE9041744.1"/>
    <property type="molecule type" value="Genomic_DNA"/>
</dbReference>
<sequence>MDTNLDFKSKFWVAPDRTATFKPIAQLSQLAFKTNIRQTDSRITCEIIPNWYQMMIFASGFIAGFGLAIWHFDFLEIPKSSIICLAISFFFVFILGLLQCDRESLEIDRMHFCLERKWMGLTWFRVYGRTAHILKVDVSVRHSAKAKTTLVIWEESCKYKFVKKHYFGSRLSDRDRENITARVNLFLKIEKNQRFLLSAQTIA</sequence>
<evidence type="ECO:0000256" key="1">
    <source>
        <dbReference type="SAM" id="Phobius"/>
    </source>
</evidence>
<comment type="caution">
    <text evidence="2">The sequence shown here is derived from an EMBL/GenBank/DDBJ whole genome shotgun (WGS) entry which is preliminary data.</text>
</comment>
<dbReference type="Proteomes" id="UP000621799">
    <property type="component" value="Unassembled WGS sequence"/>
</dbReference>
<evidence type="ECO:0000313" key="3">
    <source>
        <dbReference type="Proteomes" id="UP000621799"/>
    </source>
</evidence>
<organism evidence="2 3">
    <name type="scientific">Zarconia navalis LEGE 11467</name>
    <dbReference type="NCBI Taxonomy" id="1828826"/>
    <lineage>
        <taxon>Bacteria</taxon>
        <taxon>Bacillati</taxon>
        <taxon>Cyanobacteriota</taxon>
        <taxon>Cyanophyceae</taxon>
        <taxon>Oscillatoriophycideae</taxon>
        <taxon>Oscillatoriales</taxon>
        <taxon>Oscillatoriales incertae sedis</taxon>
        <taxon>Zarconia</taxon>
        <taxon>Zarconia navalis</taxon>
    </lineage>
</organism>
<feature type="transmembrane region" description="Helical" evidence="1">
    <location>
        <begin position="78"/>
        <end position="100"/>
    </location>
</feature>
<feature type="transmembrane region" description="Helical" evidence="1">
    <location>
        <begin position="51"/>
        <end position="72"/>
    </location>
</feature>
<accession>A0A928VY35</accession>
<reference evidence="2" key="1">
    <citation type="submission" date="2020-10" db="EMBL/GenBank/DDBJ databases">
        <authorList>
            <person name="Castelo-Branco R."/>
            <person name="Eusebio N."/>
            <person name="Adriana R."/>
            <person name="Vieira A."/>
            <person name="Brugerolle De Fraissinette N."/>
            <person name="Rezende De Castro R."/>
            <person name="Schneider M.P."/>
            <person name="Vasconcelos V."/>
            <person name="Leao P.N."/>
        </authorList>
    </citation>
    <scope>NUCLEOTIDE SEQUENCE</scope>
    <source>
        <strain evidence="2">LEGE 11467</strain>
    </source>
</reference>
<protein>
    <submittedName>
        <fullName evidence="2">Uncharacterized protein</fullName>
    </submittedName>
</protein>
<evidence type="ECO:0000313" key="2">
    <source>
        <dbReference type="EMBL" id="MBE9041744.1"/>
    </source>
</evidence>
<dbReference type="RefSeq" id="WP_264321943.1">
    <property type="nucleotide sequence ID" value="NZ_JADEXN010000240.1"/>
</dbReference>